<comment type="subcellular location">
    <subcellularLocation>
        <location evidence="1">Cell membrane</location>
        <topology evidence="1">Multi-pass membrane protein</topology>
    </subcellularLocation>
</comment>
<evidence type="ECO:0000256" key="1">
    <source>
        <dbReference type="ARBA" id="ARBA00004651"/>
    </source>
</evidence>
<dbReference type="Gene3D" id="1.20.1250.20">
    <property type="entry name" value="MFS general substrate transporter like domains"/>
    <property type="match status" value="1"/>
</dbReference>
<keyword evidence="2 5" id="KW-0812">Transmembrane</keyword>
<keyword evidence="4 5" id="KW-0472">Membrane</keyword>
<dbReference type="InterPro" id="IPR036259">
    <property type="entry name" value="MFS_trans_sf"/>
</dbReference>
<sequence length="410" mass="42925">MSETPAPRSRTGRLPVTLPIVMLMLFVVWTAVPSILIPVQVQTLTGTTDVGALALASVLGTIAAAIANPVFGRLSDRTRSRFGRRTPWIVGGALAGGAMLLLQASAPSIVLLGLCWAGTTLTLNAFQAAYVAIVPDRVPVRRIGLVSSLIGAGMNGGVLLGSLMFVFFPELAGPTGYTFLAALVVVVAVAFVLISPDTDSRDLPREPFHLRSVLSTFWVSPRKHPDFAWVFLARVLLMLGYFLLFAFLMFALQEYIGLPADQAVGQGALLLTINGAASIVGSLIAAPFADRGGRLKTFVLIAGLGLAVSLVVPLLDASMTAMYVFAVLNGLAFGVYMAVDTALVNRVLPVRADAGKDLGLMNMSMVIPQVLSASLGALIVTLVGYSGLFAVAAVIAVVGALAILPVRKLV</sequence>
<organism evidence="7 8">
    <name type="scientific">Microbacterium resistens</name>
    <dbReference type="NCBI Taxonomy" id="156977"/>
    <lineage>
        <taxon>Bacteria</taxon>
        <taxon>Bacillati</taxon>
        <taxon>Actinomycetota</taxon>
        <taxon>Actinomycetes</taxon>
        <taxon>Micrococcales</taxon>
        <taxon>Microbacteriaceae</taxon>
        <taxon>Microbacterium</taxon>
    </lineage>
</organism>
<dbReference type="PANTHER" id="PTHR23528">
    <property type="match status" value="1"/>
</dbReference>
<feature type="transmembrane region" description="Helical" evidence="5">
    <location>
        <begin position="321"/>
        <end position="339"/>
    </location>
</feature>
<dbReference type="Proteomes" id="UP001259347">
    <property type="component" value="Unassembled WGS sequence"/>
</dbReference>
<dbReference type="PROSITE" id="PS50850">
    <property type="entry name" value="MFS"/>
    <property type="match status" value="1"/>
</dbReference>
<dbReference type="CDD" id="cd06174">
    <property type="entry name" value="MFS"/>
    <property type="match status" value="1"/>
</dbReference>
<accession>A0ABU1SIA8</accession>
<feature type="transmembrane region" description="Helical" evidence="5">
    <location>
        <begin position="12"/>
        <end position="32"/>
    </location>
</feature>
<gene>
    <name evidence="7" type="ORF">J2Y69_003221</name>
</gene>
<feature type="transmembrane region" description="Helical" evidence="5">
    <location>
        <begin position="86"/>
        <end position="104"/>
    </location>
</feature>
<evidence type="ECO:0000313" key="7">
    <source>
        <dbReference type="EMBL" id="MDR6868597.1"/>
    </source>
</evidence>
<dbReference type="InterPro" id="IPR011701">
    <property type="entry name" value="MFS"/>
</dbReference>
<feature type="transmembrane region" description="Helical" evidence="5">
    <location>
        <begin position="174"/>
        <end position="195"/>
    </location>
</feature>
<keyword evidence="3 5" id="KW-1133">Transmembrane helix</keyword>
<dbReference type="EMBL" id="JAVDUM010000016">
    <property type="protein sequence ID" value="MDR6868597.1"/>
    <property type="molecule type" value="Genomic_DNA"/>
</dbReference>
<evidence type="ECO:0000256" key="4">
    <source>
        <dbReference type="ARBA" id="ARBA00023136"/>
    </source>
</evidence>
<evidence type="ECO:0000256" key="3">
    <source>
        <dbReference type="ARBA" id="ARBA00022989"/>
    </source>
</evidence>
<dbReference type="PANTHER" id="PTHR23528:SF1">
    <property type="entry name" value="MAJOR FACILITATOR SUPERFAMILY (MFS) PROFILE DOMAIN-CONTAINING PROTEIN"/>
    <property type="match status" value="1"/>
</dbReference>
<feature type="transmembrane region" description="Helical" evidence="5">
    <location>
        <begin position="110"/>
        <end position="133"/>
    </location>
</feature>
<feature type="transmembrane region" description="Helical" evidence="5">
    <location>
        <begin position="264"/>
        <end position="286"/>
    </location>
</feature>
<feature type="transmembrane region" description="Helical" evidence="5">
    <location>
        <begin position="227"/>
        <end position="252"/>
    </location>
</feature>
<feature type="transmembrane region" description="Helical" evidence="5">
    <location>
        <begin position="360"/>
        <end position="382"/>
    </location>
</feature>
<feature type="transmembrane region" description="Helical" evidence="5">
    <location>
        <begin position="145"/>
        <end position="168"/>
    </location>
</feature>
<dbReference type="InterPro" id="IPR020846">
    <property type="entry name" value="MFS_dom"/>
</dbReference>
<comment type="caution">
    <text evidence="7">The sequence shown here is derived from an EMBL/GenBank/DDBJ whole genome shotgun (WGS) entry which is preliminary data.</text>
</comment>
<evidence type="ECO:0000256" key="5">
    <source>
        <dbReference type="SAM" id="Phobius"/>
    </source>
</evidence>
<reference evidence="7 8" key="1">
    <citation type="submission" date="2023-07" db="EMBL/GenBank/DDBJ databases">
        <title>Sorghum-associated microbial communities from plants grown in Nebraska, USA.</title>
        <authorList>
            <person name="Schachtman D."/>
        </authorList>
    </citation>
    <scope>NUCLEOTIDE SEQUENCE [LARGE SCALE GENOMIC DNA]</scope>
    <source>
        <strain evidence="7 8">2980</strain>
    </source>
</reference>
<name>A0ABU1SIA8_9MICO</name>
<evidence type="ECO:0000256" key="2">
    <source>
        <dbReference type="ARBA" id="ARBA00022692"/>
    </source>
</evidence>
<feature type="transmembrane region" description="Helical" evidence="5">
    <location>
        <begin position="52"/>
        <end position="74"/>
    </location>
</feature>
<dbReference type="SUPFAM" id="SSF103473">
    <property type="entry name" value="MFS general substrate transporter"/>
    <property type="match status" value="1"/>
</dbReference>
<evidence type="ECO:0000259" key="6">
    <source>
        <dbReference type="PROSITE" id="PS50850"/>
    </source>
</evidence>
<feature type="domain" description="Major facilitator superfamily (MFS) profile" evidence="6">
    <location>
        <begin position="226"/>
        <end position="410"/>
    </location>
</feature>
<proteinExistence type="predicted"/>
<keyword evidence="8" id="KW-1185">Reference proteome</keyword>
<dbReference type="RefSeq" id="WP_310022582.1">
    <property type="nucleotide sequence ID" value="NZ_JAVDUM010000016.1"/>
</dbReference>
<protein>
    <submittedName>
        <fullName evidence="7">MFS family permease</fullName>
    </submittedName>
</protein>
<dbReference type="Pfam" id="PF07690">
    <property type="entry name" value="MFS_1"/>
    <property type="match status" value="2"/>
</dbReference>
<evidence type="ECO:0000313" key="8">
    <source>
        <dbReference type="Proteomes" id="UP001259347"/>
    </source>
</evidence>
<feature type="transmembrane region" description="Helical" evidence="5">
    <location>
        <begin position="388"/>
        <end position="406"/>
    </location>
</feature>
<feature type="transmembrane region" description="Helical" evidence="5">
    <location>
        <begin position="298"/>
        <end position="315"/>
    </location>
</feature>